<accession>A0A0U1LJH7</accession>
<feature type="region of interest" description="Disordered" evidence="7">
    <location>
        <begin position="47"/>
        <end position="71"/>
    </location>
</feature>
<sequence length="682" mass="77416">MPPAERRKRVRLACEPCRRKKTKCPGEQPVCSYCARLRQPCTYITDRRPSWRDSGSPAVDAQSETSSDAPLGVERRLGHLETQMTEVLRNLENRERQPPNNPVSPPNYSHLTPMITHSNPQNPVPMPPWDKVLDIASIYLIYCDCQPLPLFHRQTFLNTLNQRDPEIVYVVLALALRFCPAHLVDGIEDVSRKAASYTEAARERVTGRVLGGPVEISTLQSLCLLSLIEFSNGNTHQATIHSGLAMDLARCANLVSESSSTQNHVAKEERRRCFWSICLLRRLHGEEVHILDFTSQDNLPKYPKSTGKPPNIINNLDPSGVDARIIRRMKDEGIVSYVLLLSETFSRTAAYVKRRGKPNNFPPWSPESEYSKIIALQMDGETRMPYTHRFKYSNLDDRTLEDLQSNRDYWGPWFLNQFMYHTILCLLNHPLLLSLILRSHRGMIPEIFLQHSSDIISSHTTWIVYFVRYFQEKNFRVSDPFLGYCVAVVATIELQLSYTEDAAIRKSKQERFESCTKFVRSLGEEWPHMASLASKLQALNGAVEASYVPYAKTQSKGLLIDLSRFWEILDYSSSLSDTANSLFGPSLYVASTKRVPEVSNTSPLPQPTRIGIAGGSSHSTPQQTPHDLESAAHAVHENMDDVGLLTVPDSYDEQFSMLAENFFTQGQDFLRSSEDWFNMGNL</sequence>
<evidence type="ECO:0000256" key="1">
    <source>
        <dbReference type="ARBA" id="ARBA00004123"/>
    </source>
</evidence>
<dbReference type="STRING" id="28573.A0A0U1LJH7"/>
<dbReference type="Gene3D" id="4.10.240.10">
    <property type="entry name" value="Zn(2)-C6 fungal-type DNA-binding domain"/>
    <property type="match status" value="1"/>
</dbReference>
<dbReference type="InterPro" id="IPR001138">
    <property type="entry name" value="Zn2Cys6_DnaBD"/>
</dbReference>
<dbReference type="PROSITE" id="PS00463">
    <property type="entry name" value="ZN2_CY6_FUNGAL_1"/>
    <property type="match status" value="1"/>
</dbReference>
<evidence type="ECO:0000256" key="5">
    <source>
        <dbReference type="ARBA" id="ARBA00023163"/>
    </source>
</evidence>
<dbReference type="OMA" id="REYWGPW"/>
<feature type="compositionally biased region" description="Polar residues" evidence="7">
    <location>
        <begin position="616"/>
        <end position="625"/>
    </location>
</feature>
<dbReference type="GO" id="GO:0003677">
    <property type="term" value="F:DNA binding"/>
    <property type="evidence" value="ECO:0007669"/>
    <property type="project" value="UniProtKB-KW"/>
</dbReference>
<keyword evidence="4" id="KW-0238">DNA-binding</keyword>
<keyword evidence="6" id="KW-0539">Nucleus</keyword>
<name>A0A0U1LJH7_TALIS</name>
<evidence type="ECO:0000256" key="6">
    <source>
        <dbReference type="ARBA" id="ARBA00023242"/>
    </source>
</evidence>
<evidence type="ECO:0000259" key="8">
    <source>
        <dbReference type="PROSITE" id="PS50048"/>
    </source>
</evidence>
<evidence type="ECO:0000256" key="2">
    <source>
        <dbReference type="ARBA" id="ARBA00022723"/>
    </source>
</evidence>
<dbReference type="InterPro" id="IPR036864">
    <property type="entry name" value="Zn2-C6_fun-type_DNA-bd_sf"/>
</dbReference>
<dbReference type="Pfam" id="PF04082">
    <property type="entry name" value="Fungal_trans"/>
    <property type="match status" value="1"/>
</dbReference>
<dbReference type="SMART" id="SM00066">
    <property type="entry name" value="GAL4"/>
    <property type="match status" value="1"/>
</dbReference>
<dbReference type="Pfam" id="PF00172">
    <property type="entry name" value="Zn_clus"/>
    <property type="match status" value="1"/>
</dbReference>
<evidence type="ECO:0000256" key="3">
    <source>
        <dbReference type="ARBA" id="ARBA00023015"/>
    </source>
</evidence>
<keyword evidence="3" id="KW-0805">Transcription regulation</keyword>
<gene>
    <name evidence="9" type="ORF">PISL3812_00496</name>
</gene>
<keyword evidence="10" id="KW-1185">Reference proteome</keyword>
<dbReference type="PANTHER" id="PTHR47338">
    <property type="entry name" value="ZN(II)2CYS6 TRANSCRIPTION FACTOR (EUROFUNG)-RELATED"/>
    <property type="match status" value="1"/>
</dbReference>
<comment type="subcellular location">
    <subcellularLocation>
        <location evidence="1">Nucleus</location>
    </subcellularLocation>
</comment>
<dbReference type="GO" id="GO:0005634">
    <property type="term" value="C:nucleus"/>
    <property type="evidence" value="ECO:0007669"/>
    <property type="project" value="UniProtKB-SubCell"/>
</dbReference>
<dbReference type="InterPro" id="IPR007219">
    <property type="entry name" value="XnlR_reg_dom"/>
</dbReference>
<evidence type="ECO:0000256" key="7">
    <source>
        <dbReference type="SAM" id="MobiDB-lite"/>
    </source>
</evidence>
<dbReference type="PANTHER" id="PTHR47338:SF9">
    <property type="entry name" value="ZN(II)2CYS6 TRANSCRIPTION FACTOR (EUROFUNG)"/>
    <property type="match status" value="1"/>
</dbReference>
<organism evidence="9 10">
    <name type="scientific">Talaromyces islandicus</name>
    <name type="common">Penicillium islandicum</name>
    <dbReference type="NCBI Taxonomy" id="28573"/>
    <lineage>
        <taxon>Eukaryota</taxon>
        <taxon>Fungi</taxon>
        <taxon>Dikarya</taxon>
        <taxon>Ascomycota</taxon>
        <taxon>Pezizomycotina</taxon>
        <taxon>Eurotiomycetes</taxon>
        <taxon>Eurotiomycetidae</taxon>
        <taxon>Eurotiales</taxon>
        <taxon>Trichocomaceae</taxon>
        <taxon>Talaromyces</taxon>
        <taxon>Talaromyces sect. Islandici</taxon>
    </lineage>
</organism>
<dbReference type="EMBL" id="CVMT01000001">
    <property type="protein sequence ID" value="CRG83148.1"/>
    <property type="molecule type" value="Genomic_DNA"/>
</dbReference>
<dbReference type="GO" id="GO:0008270">
    <property type="term" value="F:zinc ion binding"/>
    <property type="evidence" value="ECO:0007669"/>
    <property type="project" value="InterPro"/>
</dbReference>
<proteinExistence type="predicted"/>
<dbReference type="CDD" id="cd00067">
    <property type="entry name" value="GAL4"/>
    <property type="match status" value="1"/>
</dbReference>
<evidence type="ECO:0000313" key="9">
    <source>
        <dbReference type="EMBL" id="CRG83148.1"/>
    </source>
</evidence>
<dbReference type="AlphaFoldDB" id="A0A0U1LJH7"/>
<keyword evidence="2" id="KW-0479">Metal-binding</keyword>
<dbReference type="InterPro" id="IPR050815">
    <property type="entry name" value="TF_fung"/>
</dbReference>
<feature type="region of interest" description="Disordered" evidence="7">
    <location>
        <begin position="597"/>
        <end position="628"/>
    </location>
</feature>
<dbReference type="PROSITE" id="PS50048">
    <property type="entry name" value="ZN2_CY6_FUNGAL_2"/>
    <property type="match status" value="1"/>
</dbReference>
<evidence type="ECO:0000313" key="10">
    <source>
        <dbReference type="Proteomes" id="UP000054383"/>
    </source>
</evidence>
<keyword evidence="5" id="KW-0804">Transcription</keyword>
<dbReference type="CDD" id="cd12148">
    <property type="entry name" value="fungal_TF_MHR"/>
    <property type="match status" value="1"/>
</dbReference>
<dbReference type="Proteomes" id="UP000054383">
    <property type="component" value="Unassembled WGS sequence"/>
</dbReference>
<reference evidence="9 10" key="1">
    <citation type="submission" date="2015-04" db="EMBL/GenBank/DDBJ databases">
        <authorList>
            <person name="Syromyatnikov M.Y."/>
            <person name="Popov V.N."/>
        </authorList>
    </citation>
    <scope>NUCLEOTIDE SEQUENCE [LARGE SCALE GENOMIC DNA]</scope>
    <source>
        <strain evidence="9">WF-38-12</strain>
    </source>
</reference>
<feature type="domain" description="Zn(2)-C6 fungal-type" evidence="8">
    <location>
        <begin position="13"/>
        <end position="43"/>
    </location>
</feature>
<dbReference type="GO" id="GO:0006351">
    <property type="term" value="P:DNA-templated transcription"/>
    <property type="evidence" value="ECO:0007669"/>
    <property type="project" value="InterPro"/>
</dbReference>
<dbReference type="GO" id="GO:0000981">
    <property type="term" value="F:DNA-binding transcription factor activity, RNA polymerase II-specific"/>
    <property type="evidence" value="ECO:0007669"/>
    <property type="project" value="InterPro"/>
</dbReference>
<evidence type="ECO:0000256" key="4">
    <source>
        <dbReference type="ARBA" id="ARBA00023125"/>
    </source>
</evidence>
<dbReference type="SUPFAM" id="SSF57701">
    <property type="entry name" value="Zn2/Cys6 DNA-binding domain"/>
    <property type="match status" value="1"/>
</dbReference>
<protein>
    <submittedName>
        <fullName evidence="9">Putative transcriptional regulatory protein C1683,13c</fullName>
    </submittedName>
</protein>
<dbReference type="OrthoDB" id="2943660at2759"/>